<dbReference type="InterPro" id="IPR039422">
    <property type="entry name" value="MarR/SlyA-like"/>
</dbReference>
<accession>A0A9X2X7S9</accession>
<dbReference type="AlphaFoldDB" id="A0A9X2X7S9"/>
<dbReference type="Gene3D" id="1.10.10.10">
    <property type="entry name" value="Winged helix-like DNA-binding domain superfamily/Winged helix DNA-binding domain"/>
    <property type="match status" value="1"/>
</dbReference>
<protein>
    <submittedName>
        <fullName evidence="2">MarR family transcriptional regulator</fullName>
    </submittedName>
</protein>
<gene>
    <name evidence="2" type="ORF">NYR54_09555</name>
</gene>
<evidence type="ECO:0000313" key="2">
    <source>
        <dbReference type="EMBL" id="MCT8990535.1"/>
    </source>
</evidence>
<dbReference type="RefSeq" id="WP_261515408.1">
    <property type="nucleotide sequence ID" value="NZ_JAODNV010000009.1"/>
</dbReference>
<dbReference type="GO" id="GO:0003700">
    <property type="term" value="F:DNA-binding transcription factor activity"/>
    <property type="evidence" value="ECO:0007669"/>
    <property type="project" value="InterPro"/>
</dbReference>
<dbReference type="SMART" id="SM00347">
    <property type="entry name" value="HTH_MARR"/>
    <property type="match status" value="1"/>
</dbReference>
<dbReference type="EMBL" id="JAODNV010000009">
    <property type="protein sequence ID" value="MCT8990535.1"/>
    <property type="molecule type" value="Genomic_DNA"/>
</dbReference>
<dbReference type="Pfam" id="PF12802">
    <property type="entry name" value="MarR_2"/>
    <property type="match status" value="1"/>
</dbReference>
<organism evidence="2 3">
    <name type="scientific">Chelativorans petroleitrophicus</name>
    <dbReference type="NCBI Taxonomy" id="2975484"/>
    <lineage>
        <taxon>Bacteria</taxon>
        <taxon>Pseudomonadati</taxon>
        <taxon>Pseudomonadota</taxon>
        <taxon>Alphaproteobacteria</taxon>
        <taxon>Hyphomicrobiales</taxon>
        <taxon>Phyllobacteriaceae</taxon>
        <taxon>Chelativorans</taxon>
    </lineage>
</organism>
<keyword evidence="3" id="KW-1185">Reference proteome</keyword>
<dbReference type="PRINTS" id="PR00598">
    <property type="entry name" value="HTHMARR"/>
</dbReference>
<dbReference type="InterPro" id="IPR000835">
    <property type="entry name" value="HTH_MarR-typ"/>
</dbReference>
<proteinExistence type="predicted"/>
<evidence type="ECO:0000259" key="1">
    <source>
        <dbReference type="PROSITE" id="PS50995"/>
    </source>
</evidence>
<name>A0A9X2X7S9_9HYPH</name>
<dbReference type="PANTHER" id="PTHR33164:SF104">
    <property type="entry name" value="TRANSCRIPTIONAL REGULATORY PROTEIN"/>
    <property type="match status" value="1"/>
</dbReference>
<dbReference type="SUPFAM" id="SSF46785">
    <property type="entry name" value="Winged helix' DNA-binding domain"/>
    <property type="match status" value="1"/>
</dbReference>
<dbReference type="InterPro" id="IPR036388">
    <property type="entry name" value="WH-like_DNA-bd_sf"/>
</dbReference>
<dbReference type="PROSITE" id="PS50995">
    <property type="entry name" value="HTH_MARR_2"/>
    <property type="match status" value="1"/>
</dbReference>
<dbReference type="InterPro" id="IPR036390">
    <property type="entry name" value="WH_DNA-bd_sf"/>
</dbReference>
<dbReference type="PANTHER" id="PTHR33164">
    <property type="entry name" value="TRANSCRIPTIONAL REGULATOR, MARR FAMILY"/>
    <property type="match status" value="1"/>
</dbReference>
<reference evidence="2" key="1">
    <citation type="submission" date="2022-08" db="EMBL/GenBank/DDBJ databases">
        <title>Chelativorans sichuanense sp. nov., a paraffin oil-degrading bacterium isolated from a mixture of oil-based drill cuttings and paddy soil.</title>
        <authorList>
            <person name="Yu J."/>
            <person name="Liu H."/>
            <person name="Chen Q."/>
        </authorList>
    </citation>
    <scope>NUCLEOTIDE SEQUENCE</scope>
    <source>
        <strain evidence="2">SCAU 2101</strain>
    </source>
</reference>
<evidence type="ECO:0000313" key="3">
    <source>
        <dbReference type="Proteomes" id="UP001149009"/>
    </source>
</evidence>
<dbReference type="GO" id="GO:0006950">
    <property type="term" value="P:response to stress"/>
    <property type="evidence" value="ECO:0007669"/>
    <property type="project" value="TreeGrafter"/>
</dbReference>
<feature type="domain" description="HTH marR-type" evidence="1">
    <location>
        <begin position="26"/>
        <end position="159"/>
    </location>
</feature>
<sequence>MSLVRAEPVDTSQGKDATAGLSFGAFEESVGFLLRIAQLTAFELMFEKLGNSDLKIGEFTLLLAISENPGVRQGVMADVLKIKWSNMTKLVRSLEDRNLVERHVPPHDRRSVELRLTADGRKLLDAMAPAVFEADRRSLPMLTDMERRQLLNLLRKVAGWPALKDRRP</sequence>
<comment type="caution">
    <text evidence="2">The sequence shown here is derived from an EMBL/GenBank/DDBJ whole genome shotgun (WGS) entry which is preliminary data.</text>
</comment>
<dbReference type="Proteomes" id="UP001149009">
    <property type="component" value="Unassembled WGS sequence"/>
</dbReference>